<organism evidence="2 3">
    <name type="scientific">Heracleum sosnowskyi</name>
    <dbReference type="NCBI Taxonomy" id="360622"/>
    <lineage>
        <taxon>Eukaryota</taxon>
        <taxon>Viridiplantae</taxon>
        <taxon>Streptophyta</taxon>
        <taxon>Embryophyta</taxon>
        <taxon>Tracheophyta</taxon>
        <taxon>Spermatophyta</taxon>
        <taxon>Magnoliopsida</taxon>
        <taxon>eudicotyledons</taxon>
        <taxon>Gunneridae</taxon>
        <taxon>Pentapetalae</taxon>
        <taxon>asterids</taxon>
        <taxon>campanulids</taxon>
        <taxon>Apiales</taxon>
        <taxon>Apiaceae</taxon>
        <taxon>Apioideae</taxon>
        <taxon>apioid superclade</taxon>
        <taxon>Tordylieae</taxon>
        <taxon>Tordyliinae</taxon>
        <taxon>Heracleum</taxon>
    </lineage>
</organism>
<reference evidence="2" key="1">
    <citation type="submission" date="2023-02" db="EMBL/GenBank/DDBJ databases">
        <title>Genome of toxic invasive species Heracleum sosnowskyi carries increased number of genes despite the absence of recent whole-genome duplications.</title>
        <authorList>
            <person name="Schelkunov M."/>
            <person name="Shtratnikova V."/>
            <person name="Makarenko M."/>
            <person name="Klepikova A."/>
            <person name="Omelchenko D."/>
            <person name="Novikova G."/>
            <person name="Obukhova E."/>
            <person name="Bogdanov V."/>
            <person name="Penin A."/>
            <person name="Logacheva M."/>
        </authorList>
    </citation>
    <scope>NUCLEOTIDE SEQUENCE</scope>
    <source>
        <strain evidence="2">Hsosn_3</strain>
        <tissue evidence="2">Leaf</tissue>
    </source>
</reference>
<name>A0AAD8GRZ1_9APIA</name>
<dbReference type="EMBL" id="JAUIZM010000014">
    <property type="protein sequence ID" value="KAK1353110.1"/>
    <property type="molecule type" value="Genomic_DNA"/>
</dbReference>
<dbReference type="InterPro" id="IPR037490">
    <property type="entry name" value="WAP"/>
</dbReference>
<feature type="coiled-coil region" evidence="1">
    <location>
        <begin position="81"/>
        <end position="145"/>
    </location>
</feature>
<accession>A0AAD8GRZ1</accession>
<protein>
    <recommendedName>
        <fullName evidence="4">WPP domain-associated protein</fullName>
    </recommendedName>
</protein>
<dbReference type="Proteomes" id="UP001237642">
    <property type="component" value="Unassembled WGS sequence"/>
</dbReference>
<sequence length="909" mass="106313">MDEYSDEMNCRYRSDSIVMRLLRSAMDNAYERAESTDGSIECLHERSIFYELAIIQIKGCYGLIHEDTGSCIPERSRENMLADLIELKDLLQARLKETESLIHENDYELIKRSKNEFKLRHALALKERELQHLRANIEIERAKSESFQDLIINFQPNNRYEATEGEICELKNSIDKQVLNIKQNLEDERARKSALSAMDLEIDADMLYEYENCYISENKELYARPEQNIVIEQMSSDIDILEGTLKIAFERMQNAEIRLLEEQVKWMIERETTSSVIKGYILDLKQKVEVSSRFSNEYMLELIDEMTRLRAELVTLIIRNETIERRDQGNYKSLYAPVTSSEPLPDSDYMEELAEEDLAAENTNHVAKMIQNHEYFIRSQQRKLLGCNKVLGRRRYLSAERDKSRSTERRIRDAVEKLDNVIKLKDKKWIKIPACLEHEKRKKGTSRSYKKLLKEERIRFKEEKFALELQALVVEDTHIILSKGLLEKFYLELCTCESENFIRDEIYFTFYREAIKRFTNTYYVALEEHRHFCLQNKLKTDICTIFTREMINEFKERVESNVTEILGNEKHRIVYDEVIKSIRNEAFFATRQHQDLRDVVESSLKVDVDTMMLRDIVKALKMEKEAYEFQNFVREVIYWLVIVPSMKEALNQCRSENLVYKNYLGSSLKSAEQTFSLLKCPELKKYLMPKTNADTKEENLQPGELDQCGTIDSSSGYLTSFNLASKKFESSMHQLSTSKELLKVSRCTLGIQIDNVESLHEKKKSLAKSETIQSVLCSSSDIMFSPLIRSQKLLLDFKDMAEQKLQTNNLRLEKLKQKTDLMFQASSSVRKNNLLYKEASVRRCYNLQLGENEVDLLGDQVDALLGLLHKIYIILDQYSPILSLYFDVSGILKQIDEKVDGMPVHAANL</sequence>
<reference evidence="2" key="2">
    <citation type="submission" date="2023-05" db="EMBL/GenBank/DDBJ databases">
        <authorList>
            <person name="Schelkunov M.I."/>
        </authorList>
    </citation>
    <scope>NUCLEOTIDE SEQUENCE</scope>
    <source>
        <strain evidence="2">Hsosn_3</strain>
        <tissue evidence="2">Leaf</tissue>
    </source>
</reference>
<dbReference type="AlphaFoldDB" id="A0AAD8GRZ1"/>
<evidence type="ECO:0000256" key="1">
    <source>
        <dbReference type="SAM" id="Coils"/>
    </source>
</evidence>
<dbReference type="PANTHER" id="PTHR33883:SF7">
    <property type="entry name" value="OS04G0521600 PROTEIN"/>
    <property type="match status" value="1"/>
</dbReference>
<comment type="caution">
    <text evidence="2">The sequence shown here is derived from an EMBL/GenBank/DDBJ whole genome shotgun (WGS) entry which is preliminary data.</text>
</comment>
<gene>
    <name evidence="2" type="ORF">POM88_052948</name>
</gene>
<evidence type="ECO:0000313" key="2">
    <source>
        <dbReference type="EMBL" id="KAK1353110.1"/>
    </source>
</evidence>
<evidence type="ECO:0000313" key="3">
    <source>
        <dbReference type="Proteomes" id="UP001237642"/>
    </source>
</evidence>
<proteinExistence type="predicted"/>
<dbReference type="PANTHER" id="PTHR33883">
    <property type="entry name" value="WPP DOMAIN-ASSOCIATED PROTEIN"/>
    <property type="match status" value="1"/>
</dbReference>
<evidence type="ECO:0008006" key="4">
    <source>
        <dbReference type="Google" id="ProtNLM"/>
    </source>
</evidence>
<keyword evidence="3" id="KW-1185">Reference proteome</keyword>
<keyword evidence="1" id="KW-0175">Coiled coil</keyword>